<feature type="region of interest" description="Disordered" evidence="7">
    <location>
        <begin position="27"/>
        <end position="67"/>
    </location>
</feature>
<dbReference type="InterPro" id="IPR001849">
    <property type="entry name" value="PH_domain"/>
</dbReference>
<evidence type="ECO:0000259" key="9">
    <source>
        <dbReference type="PROSITE" id="PS50190"/>
    </source>
</evidence>
<dbReference type="Gene3D" id="2.30.29.30">
    <property type="entry name" value="Pleckstrin-homology domain (PH domain)/Phosphotyrosine-binding domain (PTB)"/>
    <property type="match status" value="1"/>
</dbReference>
<keyword evidence="4" id="KW-0175">Coiled coil</keyword>
<dbReference type="CDD" id="cd13295">
    <property type="entry name" value="PH_EFA6"/>
    <property type="match status" value="1"/>
</dbReference>
<keyword evidence="3" id="KW-0597">Phosphoprotein</keyword>
<dbReference type="Pfam" id="PF15410">
    <property type="entry name" value="PH_9"/>
    <property type="match status" value="1"/>
</dbReference>
<evidence type="ECO:0000259" key="8">
    <source>
        <dbReference type="PROSITE" id="PS50003"/>
    </source>
</evidence>
<dbReference type="GO" id="GO:0005543">
    <property type="term" value="F:phospholipid binding"/>
    <property type="evidence" value="ECO:0007669"/>
    <property type="project" value="InterPro"/>
</dbReference>
<accession>A0A8C1UNY5</accession>
<sequence length="817" mass="91901">MWPKQFTVYCKPRVLNPLVFHIPGSSTAPSSGCSSESPTPIPPLSTPVRPITTHSRHCKSTGSSKSPCHNIQQVDVELINHHPTVGSSKKAGIIKPNVKYSETDIDAVPLRCYRETDLDEVMLAEQEEVDSAFGSNRSVLGTSGTSSSSPLEGVLCPHTDGEEELQDEEVPDSHMALKSPISVTSPCRISSDGLDSFSRHFESIMESHRAKGTSYSSLDSEDITPSGPPVFTFDFPTLTPEIQSQISESAKQIIELNFAPLTSPEPPAVSDPTECVASQDLYRKDQSGVYEEESPFCSESCSDQARRPDSDTDAAIRSVAVWVYFPLISHHSHIILVAERLAVGSTETLANGNKADLQAAKRLAKRLYNLDGFKKSDVARHLSKNNDFSHMVAEEYLSHFNFSGMMVDQALRVFLREFALMGETQERERVLSHFSKRYLQCNPKTILNEDCVHTLTCALMLLNTDLHGHNVGKRMSCMQFISNLEGLNDGQNFPKDLLKALYNSIKHEKLQWTIDEEELRKSFSELDGRKDSTSHTMKRISSGGNPLVSVAQQSSAQVYMNGFLVRKVHADSDGKRTPRGKRGWKTFYAILKGLILYLQKDEYRPDKQLSDEDLKNAVSIHHSLAMRAADYSKRPDVFYLRTADWRVFLFQAPNAEQMQSWITRINTVAAMFSAPPFPAAIGSQKKFSRPLLPGSNTKLSQEEQLKSHETRFRAISAELQELSSTPQDRKSKSRDQEEYKQRKEYLDFEKTRYGTYAMLLRAKIRIGETDLEAFEARLFDDGSLQRAHSSPMLPQDNSHRTKRSDSQRHSYRQSVKQ</sequence>
<dbReference type="FunFam" id="1.10.1000.11:FF:000004">
    <property type="entry name" value="PH and SEC7 domain-containing protein 2"/>
    <property type="match status" value="1"/>
</dbReference>
<dbReference type="PRINTS" id="PR00683">
    <property type="entry name" value="SPECTRINPH"/>
</dbReference>
<feature type="compositionally biased region" description="Low complexity" evidence="7">
    <location>
        <begin position="27"/>
        <end position="38"/>
    </location>
</feature>
<feature type="domain" description="SEC7" evidence="9">
    <location>
        <begin position="339"/>
        <end position="508"/>
    </location>
</feature>
<dbReference type="InterPro" id="IPR011993">
    <property type="entry name" value="PH-like_dom_sf"/>
</dbReference>
<evidence type="ECO:0000313" key="10">
    <source>
        <dbReference type="Ensembl" id="ENSCCRP00015039691.1"/>
    </source>
</evidence>
<comment type="subcellular location">
    <subcellularLocation>
        <location evidence="1">Cell projection</location>
        <location evidence="1">Ruffle membrane</location>
    </subcellularLocation>
</comment>
<dbReference type="GO" id="GO:0032012">
    <property type="term" value="P:regulation of ARF protein signal transduction"/>
    <property type="evidence" value="ECO:0007669"/>
    <property type="project" value="InterPro"/>
</dbReference>
<dbReference type="SMART" id="SM00222">
    <property type="entry name" value="Sec7"/>
    <property type="match status" value="1"/>
</dbReference>
<dbReference type="PANTHER" id="PTHR10663">
    <property type="entry name" value="GUANYL-NUCLEOTIDE EXCHANGE FACTOR"/>
    <property type="match status" value="1"/>
</dbReference>
<dbReference type="PROSITE" id="PS50190">
    <property type="entry name" value="SEC7"/>
    <property type="match status" value="1"/>
</dbReference>
<evidence type="ECO:0000256" key="2">
    <source>
        <dbReference type="ARBA" id="ARBA00022475"/>
    </source>
</evidence>
<dbReference type="InterPro" id="IPR041681">
    <property type="entry name" value="PH_9"/>
</dbReference>
<dbReference type="InterPro" id="IPR000904">
    <property type="entry name" value="Sec7_dom"/>
</dbReference>
<feature type="compositionally biased region" description="Basic and acidic residues" evidence="7">
    <location>
        <begin position="727"/>
        <end position="740"/>
    </location>
</feature>
<dbReference type="GO" id="GO:0032587">
    <property type="term" value="C:ruffle membrane"/>
    <property type="evidence" value="ECO:0007669"/>
    <property type="project" value="UniProtKB-SubCell"/>
</dbReference>
<dbReference type="AlphaFoldDB" id="A0A8C1UNY5"/>
<dbReference type="GO" id="GO:0005085">
    <property type="term" value="F:guanyl-nucleotide exchange factor activity"/>
    <property type="evidence" value="ECO:0007669"/>
    <property type="project" value="InterPro"/>
</dbReference>
<feature type="compositionally biased region" description="Basic and acidic residues" evidence="7">
    <location>
        <begin position="797"/>
        <end position="808"/>
    </location>
</feature>
<evidence type="ECO:0000256" key="6">
    <source>
        <dbReference type="ARBA" id="ARBA00023273"/>
    </source>
</evidence>
<feature type="region of interest" description="Disordered" evidence="7">
    <location>
        <begin position="721"/>
        <end position="740"/>
    </location>
</feature>
<evidence type="ECO:0000256" key="1">
    <source>
        <dbReference type="ARBA" id="ARBA00004632"/>
    </source>
</evidence>
<protein>
    <submittedName>
        <fullName evidence="10">Pleckstrin and Sec7 domain containing a</fullName>
    </submittedName>
</protein>
<dbReference type="InterPro" id="IPR023394">
    <property type="entry name" value="Sec7_C_sf"/>
</dbReference>
<keyword evidence="6" id="KW-0966">Cell projection</keyword>
<evidence type="ECO:0000256" key="5">
    <source>
        <dbReference type="ARBA" id="ARBA00023136"/>
    </source>
</evidence>
<name>A0A8C1UNY5_CYPCA</name>
<evidence type="ECO:0000256" key="3">
    <source>
        <dbReference type="ARBA" id="ARBA00022553"/>
    </source>
</evidence>
<keyword evidence="2" id="KW-1003">Cell membrane</keyword>
<dbReference type="SUPFAM" id="SSF50729">
    <property type="entry name" value="PH domain-like"/>
    <property type="match status" value="1"/>
</dbReference>
<proteinExistence type="predicted"/>
<dbReference type="SUPFAM" id="SSF48425">
    <property type="entry name" value="Sec7 domain"/>
    <property type="match status" value="1"/>
</dbReference>
<reference evidence="10" key="1">
    <citation type="submission" date="2025-08" db="UniProtKB">
        <authorList>
            <consortium name="Ensembl"/>
        </authorList>
    </citation>
    <scope>IDENTIFICATION</scope>
</reference>
<feature type="domain" description="PH" evidence="8">
    <location>
        <begin position="557"/>
        <end position="670"/>
    </location>
</feature>
<dbReference type="InterPro" id="IPR035999">
    <property type="entry name" value="Sec7_dom_sf"/>
</dbReference>
<dbReference type="FunFam" id="2.30.29.30:FF:000054">
    <property type="entry name" value="PH and SEC7 domain-containing protein 3"/>
    <property type="match status" value="1"/>
</dbReference>
<dbReference type="PROSITE" id="PS50003">
    <property type="entry name" value="PH_DOMAIN"/>
    <property type="match status" value="1"/>
</dbReference>
<evidence type="ECO:0000256" key="4">
    <source>
        <dbReference type="ARBA" id="ARBA00023054"/>
    </source>
</evidence>
<organism evidence="10 11">
    <name type="scientific">Cyprinus carpio</name>
    <name type="common">Common carp</name>
    <dbReference type="NCBI Taxonomy" id="7962"/>
    <lineage>
        <taxon>Eukaryota</taxon>
        <taxon>Metazoa</taxon>
        <taxon>Chordata</taxon>
        <taxon>Craniata</taxon>
        <taxon>Vertebrata</taxon>
        <taxon>Euteleostomi</taxon>
        <taxon>Actinopterygii</taxon>
        <taxon>Neopterygii</taxon>
        <taxon>Teleostei</taxon>
        <taxon>Ostariophysi</taxon>
        <taxon>Cypriniformes</taxon>
        <taxon>Cyprinidae</taxon>
        <taxon>Cyprininae</taxon>
        <taxon>Cyprinus</taxon>
    </lineage>
</organism>
<dbReference type="PANTHER" id="PTHR10663:SF334">
    <property type="entry name" value="PH AND SEC7 DOMAIN-CONTAINING PROTEIN 1"/>
    <property type="match status" value="1"/>
</dbReference>
<dbReference type="SMART" id="SM00233">
    <property type="entry name" value="PH"/>
    <property type="match status" value="1"/>
</dbReference>
<evidence type="ECO:0000256" key="7">
    <source>
        <dbReference type="SAM" id="MobiDB-lite"/>
    </source>
</evidence>
<dbReference type="Ensembl" id="ENSCCRT00015041045.1">
    <property type="protein sequence ID" value="ENSCCRP00015039691.1"/>
    <property type="gene ID" value="ENSCCRG00015016173.1"/>
</dbReference>
<evidence type="ECO:0000313" key="11">
    <source>
        <dbReference type="Proteomes" id="UP000694700"/>
    </source>
</evidence>
<dbReference type="Gene3D" id="1.10.1000.11">
    <property type="entry name" value="Arf Nucleotide-binding Site Opener,domain 2"/>
    <property type="match status" value="1"/>
</dbReference>
<dbReference type="InterPro" id="IPR001605">
    <property type="entry name" value="PH_dom-spectrin-type"/>
</dbReference>
<feature type="region of interest" description="Disordered" evidence="7">
    <location>
        <begin position="785"/>
        <end position="817"/>
    </location>
</feature>
<dbReference type="Pfam" id="PF01369">
    <property type="entry name" value="Sec7"/>
    <property type="match status" value="1"/>
</dbReference>
<dbReference type="Proteomes" id="UP000694700">
    <property type="component" value="Unplaced"/>
</dbReference>
<dbReference type="CDD" id="cd00171">
    <property type="entry name" value="Sec7"/>
    <property type="match status" value="1"/>
</dbReference>
<keyword evidence="5" id="KW-0472">Membrane</keyword>